<dbReference type="PANTHER" id="PTHR34039">
    <property type="entry name" value="UPF0102 PROTEIN YRAN"/>
    <property type="match status" value="1"/>
</dbReference>
<evidence type="ECO:0000256" key="1">
    <source>
        <dbReference type="ARBA" id="ARBA00006738"/>
    </source>
</evidence>
<evidence type="ECO:0000256" key="2">
    <source>
        <dbReference type="HAMAP-Rule" id="MF_00048"/>
    </source>
</evidence>
<proteinExistence type="inferred from homology"/>
<dbReference type="InterPro" id="IPR003509">
    <property type="entry name" value="UPF0102_YraN-like"/>
</dbReference>
<dbReference type="RefSeq" id="WP_207071597.1">
    <property type="nucleotide sequence ID" value="NZ_JAFLND010000003.1"/>
</dbReference>
<dbReference type="Proteomes" id="UP000664163">
    <property type="component" value="Unassembled WGS sequence"/>
</dbReference>
<name>A0ABS3EYJ9_9FLAO</name>
<dbReference type="SUPFAM" id="SSF52980">
    <property type="entry name" value="Restriction endonuclease-like"/>
    <property type="match status" value="1"/>
</dbReference>
<comment type="similarity">
    <text evidence="1 2">Belongs to the UPF0102 family.</text>
</comment>
<sequence>MANHNTFGKLGEQKAVDFLKASGYEIKVRNYRYLNAEVDIIAEKDGILVVAEVKSRNKGFLEDISDVISPKKIKLLTMAANHYLEEIDTDLEVRFDVITVIKNSNDFEIEHFENAFYHF</sequence>
<dbReference type="Gene3D" id="3.40.1350.10">
    <property type="match status" value="1"/>
</dbReference>
<gene>
    <name evidence="3" type="ORF">J0X13_11610</name>
</gene>
<dbReference type="InterPro" id="IPR011856">
    <property type="entry name" value="tRNA_endonuc-like_dom_sf"/>
</dbReference>
<evidence type="ECO:0000313" key="4">
    <source>
        <dbReference type="Proteomes" id="UP000664163"/>
    </source>
</evidence>
<dbReference type="Pfam" id="PF02021">
    <property type="entry name" value="UPF0102"/>
    <property type="match status" value="1"/>
</dbReference>
<dbReference type="PANTHER" id="PTHR34039:SF1">
    <property type="entry name" value="UPF0102 PROTEIN YRAN"/>
    <property type="match status" value="1"/>
</dbReference>
<dbReference type="HAMAP" id="MF_00048">
    <property type="entry name" value="UPF0102"/>
    <property type="match status" value="1"/>
</dbReference>
<dbReference type="EMBL" id="JAFLND010000003">
    <property type="protein sequence ID" value="MBO0331202.1"/>
    <property type="molecule type" value="Genomic_DNA"/>
</dbReference>
<organism evidence="3 4">
    <name type="scientific">[Muricauda] lutisoli</name>
    <dbReference type="NCBI Taxonomy" id="2816035"/>
    <lineage>
        <taxon>Bacteria</taxon>
        <taxon>Pseudomonadati</taxon>
        <taxon>Bacteroidota</taxon>
        <taxon>Flavobacteriia</taxon>
        <taxon>Flavobacteriales</taxon>
        <taxon>Flavobacteriaceae</taxon>
        <taxon>Allomuricauda</taxon>
    </lineage>
</organism>
<dbReference type="InterPro" id="IPR011335">
    <property type="entry name" value="Restrct_endonuc-II-like"/>
</dbReference>
<protein>
    <recommendedName>
        <fullName evidence="2">UPF0102 protein J0X13_11610</fullName>
    </recommendedName>
</protein>
<reference evidence="3 4" key="1">
    <citation type="submission" date="2021-03" db="EMBL/GenBank/DDBJ databases">
        <title>Muricauda sp. CAU 1631 isolated from Incheon.</title>
        <authorList>
            <person name="Kim W."/>
        </authorList>
    </citation>
    <scope>NUCLEOTIDE SEQUENCE [LARGE SCALE GENOMIC DNA]</scope>
    <source>
        <strain evidence="3 4">CAU 1631</strain>
    </source>
</reference>
<keyword evidence="4" id="KW-1185">Reference proteome</keyword>
<comment type="caution">
    <text evidence="3">The sequence shown here is derived from an EMBL/GenBank/DDBJ whole genome shotgun (WGS) entry which is preliminary data.</text>
</comment>
<accession>A0ABS3EYJ9</accession>
<evidence type="ECO:0000313" key="3">
    <source>
        <dbReference type="EMBL" id="MBO0331202.1"/>
    </source>
</evidence>